<accession>A0ABM8B5F3</accession>
<dbReference type="InterPro" id="IPR007055">
    <property type="entry name" value="BON_dom"/>
</dbReference>
<evidence type="ECO:0000259" key="1">
    <source>
        <dbReference type="PROSITE" id="PS50914"/>
    </source>
</evidence>
<feature type="domain" description="BON" evidence="1">
    <location>
        <begin position="117"/>
        <end position="185"/>
    </location>
</feature>
<proteinExistence type="predicted"/>
<dbReference type="PANTHER" id="PTHR34606">
    <property type="entry name" value="BON DOMAIN-CONTAINING PROTEIN"/>
    <property type="match status" value="1"/>
</dbReference>
<dbReference type="Pfam" id="PF04972">
    <property type="entry name" value="BON"/>
    <property type="match status" value="2"/>
</dbReference>
<protein>
    <submittedName>
        <fullName evidence="2">Transporter</fullName>
    </submittedName>
</protein>
<dbReference type="InterPro" id="IPR051686">
    <property type="entry name" value="Lipoprotein_DolP"/>
</dbReference>
<dbReference type="PANTHER" id="PTHR34606:SF15">
    <property type="entry name" value="BON DOMAIN-CONTAINING PROTEIN"/>
    <property type="match status" value="1"/>
</dbReference>
<dbReference type="RefSeq" id="WP_281761454.1">
    <property type="nucleotide sequence ID" value="NZ_AP026709.1"/>
</dbReference>
<reference evidence="2 3" key="1">
    <citation type="submission" date="2022-08" db="EMBL/GenBank/DDBJ databases">
        <title>Genome Sequence of the sulphate-reducing bacterium, Pseudodesulfovibrio sp. SYK.</title>
        <authorList>
            <person name="Kondo R."/>
            <person name="Kataoka T."/>
        </authorList>
    </citation>
    <scope>NUCLEOTIDE SEQUENCE [LARGE SCALE GENOMIC DNA]</scope>
    <source>
        <strain evidence="2 3">SYK</strain>
    </source>
</reference>
<evidence type="ECO:0000313" key="3">
    <source>
        <dbReference type="Proteomes" id="UP001317742"/>
    </source>
</evidence>
<dbReference type="InterPro" id="IPR014004">
    <property type="entry name" value="Transpt-assoc_nodulatn_dom_bac"/>
</dbReference>
<dbReference type="Gene3D" id="3.30.1340.30">
    <property type="match status" value="1"/>
</dbReference>
<name>A0ABM8B5F3_9BACT</name>
<dbReference type="SMART" id="SM00749">
    <property type="entry name" value="BON"/>
    <property type="match status" value="1"/>
</dbReference>
<keyword evidence="3" id="KW-1185">Reference proteome</keyword>
<dbReference type="Proteomes" id="UP001317742">
    <property type="component" value="Chromosome"/>
</dbReference>
<sequence length="185" mass="20143">MKNPKLILSTLLIVCLAISTIAWTPWGAIYGSARDERSVGDQTADKEISLSIKKAMADKDGKKALQIHAYCFLKHVYLVGAINDTAFQSFAYKTAKATDGVKKVTKYFVKESDTTTNDLEIAASVRAALIAEGDLSATQIEQETMNGEVVLLGMIRNKKEAQLAIKIAKGVEGVRKVTSFMIPSQ</sequence>
<evidence type="ECO:0000313" key="2">
    <source>
        <dbReference type="EMBL" id="BDQ38971.1"/>
    </source>
</evidence>
<gene>
    <name evidence="2" type="ORF">SYK_33310</name>
</gene>
<dbReference type="PROSITE" id="PS50914">
    <property type="entry name" value="BON"/>
    <property type="match status" value="1"/>
</dbReference>
<dbReference type="EMBL" id="AP026709">
    <property type="protein sequence ID" value="BDQ38971.1"/>
    <property type="molecule type" value="Genomic_DNA"/>
</dbReference>
<organism evidence="2 3">
    <name type="scientific">Pseudodesulfovibrio nedwellii</name>
    <dbReference type="NCBI Taxonomy" id="2973072"/>
    <lineage>
        <taxon>Bacteria</taxon>
        <taxon>Pseudomonadati</taxon>
        <taxon>Thermodesulfobacteriota</taxon>
        <taxon>Desulfovibrionia</taxon>
        <taxon>Desulfovibrionales</taxon>
        <taxon>Desulfovibrionaceae</taxon>
    </lineage>
</organism>